<dbReference type="Gene3D" id="3.50.30.30">
    <property type="match status" value="1"/>
</dbReference>
<keyword evidence="3" id="KW-1185">Reference proteome</keyword>
<evidence type="ECO:0000259" key="1">
    <source>
        <dbReference type="Pfam" id="PF04389"/>
    </source>
</evidence>
<proteinExistence type="predicted"/>
<dbReference type="InterPro" id="IPR007484">
    <property type="entry name" value="Peptidase_M28"/>
</dbReference>
<dbReference type="Proteomes" id="UP000199647">
    <property type="component" value="Unassembled WGS sequence"/>
</dbReference>
<dbReference type="Pfam" id="PF04389">
    <property type="entry name" value="Peptidase_M28"/>
    <property type="match status" value="1"/>
</dbReference>
<reference evidence="2 3" key="1">
    <citation type="submission" date="2016-10" db="EMBL/GenBank/DDBJ databases">
        <authorList>
            <person name="de Groot N.N."/>
        </authorList>
    </citation>
    <scope>NUCLEOTIDE SEQUENCE [LARGE SCALE GENOMIC DNA]</scope>
    <source>
        <strain evidence="2 3">A52C2</strain>
    </source>
</reference>
<sequence>MDQMTSGNPGQDAATLEQIADEVDRERLMAHMREFARRVKLSGTPEELESFLYLQEQMKGFGYRTELLSHDAYISLPGKSRVEEGSREIRSITHSMSVPTAGGPVTAELVYVGEGTEELISRQDVRGKILLIDGIAFEDVAAAASKAGALGELHVSPTELLYEMCVSPVWGSPSQHTKAQLPSTVICTISRDDGAALRERVQAGESVCVTLETEVDTGWRKTPLLVCEIGARGGEHGGDLEGGASSDPFILFSGHHDTWHFGVMDNGGANATMLEASRILAAHRQDWQRGLRVCFWSGHSHGRYSGSAWYADDYWHDLERRCAAHVNVDSTGGAGADVLGHSGVIDELKALAADEIAAVSGQLHEGRRQGRAADQSFWGVGIPSMFGSLSHHPQGALKMPVALGPWWHTPEDLIEHIDPDNLVRDTKIALRVLWRLLAETVLPLRYTAYAQALADELDRIDGALAGRLPLDDLKRAVGEIRHLASEIETGAESLSGAAARKADAALMRASRALVPLNYTSGERFHHDPAVPSPGWLGLQGIRDLAGLEAGSPETLFYTVHARQTRNRVAHALHQAREALAAAL</sequence>
<dbReference type="InterPro" id="IPR046450">
    <property type="entry name" value="PA_dom_sf"/>
</dbReference>
<dbReference type="PANTHER" id="PTHR10404:SF46">
    <property type="entry name" value="VACUOLAR PROTEIN SORTING-ASSOCIATED PROTEIN 70"/>
    <property type="match status" value="1"/>
</dbReference>
<organism evidence="2 3">
    <name type="scientific">Faunimonas pinastri</name>
    <dbReference type="NCBI Taxonomy" id="1855383"/>
    <lineage>
        <taxon>Bacteria</taxon>
        <taxon>Pseudomonadati</taxon>
        <taxon>Pseudomonadota</taxon>
        <taxon>Alphaproteobacteria</taxon>
        <taxon>Hyphomicrobiales</taxon>
        <taxon>Afifellaceae</taxon>
        <taxon>Faunimonas</taxon>
    </lineage>
</organism>
<dbReference type="SUPFAM" id="SSF52025">
    <property type="entry name" value="PA domain"/>
    <property type="match status" value="1"/>
</dbReference>
<dbReference type="Gene3D" id="3.40.630.10">
    <property type="entry name" value="Zn peptidases"/>
    <property type="match status" value="1"/>
</dbReference>
<dbReference type="RefSeq" id="WP_238858106.1">
    <property type="nucleotide sequence ID" value="NZ_FOFG01000001.1"/>
</dbReference>
<dbReference type="EMBL" id="FOFG01000001">
    <property type="protein sequence ID" value="SEP77069.1"/>
    <property type="molecule type" value="Genomic_DNA"/>
</dbReference>
<evidence type="ECO:0000313" key="3">
    <source>
        <dbReference type="Proteomes" id="UP000199647"/>
    </source>
</evidence>
<dbReference type="STRING" id="1855383.SAMN05216548_101450"/>
<dbReference type="SUPFAM" id="SSF53187">
    <property type="entry name" value="Zn-dependent exopeptidases"/>
    <property type="match status" value="1"/>
</dbReference>
<name>A0A1H9AK82_9HYPH</name>
<accession>A0A1H9AK82</accession>
<protein>
    <submittedName>
        <fullName evidence="2">PA domain-containing protein</fullName>
    </submittedName>
</protein>
<dbReference type="AlphaFoldDB" id="A0A1H9AK82"/>
<feature type="domain" description="Peptidase M28" evidence="1">
    <location>
        <begin position="239"/>
        <end position="430"/>
    </location>
</feature>
<evidence type="ECO:0000313" key="2">
    <source>
        <dbReference type="EMBL" id="SEP77069.1"/>
    </source>
</evidence>
<dbReference type="InterPro" id="IPR039373">
    <property type="entry name" value="Peptidase_M28B"/>
</dbReference>
<gene>
    <name evidence="2" type="ORF">SAMN05216548_101450</name>
</gene>
<dbReference type="PANTHER" id="PTHR10404">
    <property type="entry name" value="N-ACETYLATED-ALPHA-LINKED ACIDIC DIPEPTIDASE"/>
    <property type="match status" value="1"/>
</dbReference>